<comment type="caution">
    <text evidence="2">The sequence shown here is derived from an EMBL/GenBank/DDBJ whole genome shotgun (WGS) entry which is preliminary data.</text>
</comment>
<proteinExistence type="predicted"/>
<protein>
    <recommendedName>
        <fullName evidence="1">N-acetyltransferase domain-containing protein</fullName>
    </recommendedName>
</protein>
<dbReference type="Pfam" id="PF13302">
    <property type="entry name" value="Acetyltransf_3"/>
    <property type="match status" value="1"/>
</dbReference>
<feature type="domain" description="N-acetyltransferase" evidence="1">
    <location>
        <begin position="1"/>
        <end position="136"/>
    </location>
</feature>
<keyword evidence="3" id="KW-1185">Reference proteome</keyword>
<accession>A0A0R2HC73</accession>
<dbReference type="Gene3D" id="3.40.630.30">
    <property type="match status" value="1"/>
</dbReference>
<dbReference type="PATRIC" id="fig|1410657.5.peg.1585"/>
<sequence>MKLRLDEYIEAPSLPGFTPYSIYIIEVNNQEVGRIVWRLGNDEEHYYDGHIGYHIEEEYRGQHYAYQACLLLKDQIIKDGYDHVLLTCDPDNIASRKTIEKLGAIFIERKEIPRTLRKMFSKDERVKNIYRWEMKS</sequence>
<gene>
    <name evidence="2" type="ORF">IV49_GL001536</name>
</gene>
<dbReference type="RefSeq" id="WP_031589780.1">
    <property type="nucleotide sequence ID" value="NZ_JNKN01000045.1"/>
</dbReference>
<evidence type="ECO:0000313" key="3">
    <source>
        <dbReference type="Proteomes" id="UP000051841"/>
    </source>
</evidence>
<dbReference type="PANTHER" id="PTHR39173:SF1">
    <property type="entry name" value="ACETYLTRANSFERASE"/>
    <property type="match status" value="1"/>
</dbReference>
<reference evidence="2 3" key="1">
    <citation type="journal article" date="2015" name="Genome Announc.">
        <title>Expanding the biotechnology potential of lactobacilli through comparative genomics of 213 strains and associated genera.</title>
        <authorList>
            <person name="Sun Z."/>
            <person name="Harris H.M."/>
            <person name="McCann A."/>
            <person name="Guo C."/>
            <person name="Argimon S."/>
            <person name="Zhang W."/>
            <person name="Yang X."/>
            <person name="Jeffery I.B."/>
            <person name="Cooney J.C."/>
            <person name="Kagawa T.F."/>
            <person name="Liu W."/>
            <person name="Song Y."/>
            <person name="Salvetti E."/>
            <person name="Wrobel A."/>
            <person name="Rasinkangas P."/>
            <person name="Parkhill J."/>
            <person name="Rea M.C."/>
            <person name="O'Sullivan O."/>
            <person name="Ritari J."/>
            <person name="Douillard F.P."/>
            <person name="Paul Ross R."/>
            <person name="Yang R."/>
            <person name="Briner A.E."/>
            <person name="Felis G.E."/>
            <person name="de Vos W.M."/>
            <person name="Barrangou R."/>
            <person name="Klaenhammer T.R."/>
            <person name="Caufield P.W."/>
            <person name="Cui Y."/>
            <person name="Zhang H."/>
            <person name="O'Toole P.W."/>
        </authorList>
    </citation>
    <scope>NUCLEOTIDE SEQUENCE [LARGE SCALE GENOMIC DNA]</scope>
    <source>
        <strain evidence="2 3">DSM 20405</strain>
    </source>
</reference>
<dbReference type="PANTHER" id="PTHR39173">
    <property type="entry name" value="ACETYLTRANSFERASE"/>
    <property type="match status" value="1"/>
</dbReference>
<name>A0A0R2HC73_9FIRM</name>
<organism evidence="2 3">
    <name type="scientific">Kandleria vitulina DSM 20405</name>
    <dbReference type="NCBI Taxonomy" id="1410657"/>
    <lineage>
        <taxon>Bacteria</taxon>
        <taxon>Bacillati</taxon>
        <taxon>Bacillota</taxon>
        <taxon>Erysipelotrichia</taxon>
        <taxon>Erysipelotrichales</taxon>
        <taxon>Coprobacillaceae</taxon>
        <taxon>Kandleria</taxon>
    </lineage>
</organism>
<dbReference type="SUPFAM" id="SSF55729">
    <property type="entry name" value="Acyl-CoA N-acyltransferases (Nat)"/>
    <property type="match status" value="1"/>
</dbReference>
<dbReference type="PROSITE" id="PS51186">
    <property type="entry name" value="GNAT"/>
    <property type="match status" value="1"/>
</dbReference>
<evidence type="ECO:0000313" key="2">
    <source>
        <dbReference type="EMBL" id="KRN47463.1"/>
    </source>
</evidence>
<dbReference type="Proteomes" id="UP000051841">
    <property type="component" value="Unassembled WGS sequence"/>
</dbReference>
<dbReference type="AlphaFoldDB" id="A0A0R2HC73"/>
<evidence type="ECO:0000259" key="1">
    <source>
        <dbReference type="PROSITE" id="PS51186"/>
    </source>
</evidence>
<dbReference type="InterPro" id="IPR000182">
    <property type="entry name" value="GNAT_dom"/>
</dbReference>
<dbReference type="GO" id="GO:0016747">
    <property type="term" value="F:acyltransferase activity, transferring groups other than amino-acyl groups"/>
    <property type="evidence" value="ECO:0007669"/>
    <property type="project" value="InterPro"/>
</dbReference>
<dbReference type="EMBL" id="JQBL01000044">
    <property type="protein sequence ID" value="KRN47463.1"/>
    <property type="molecule type" value="Genomic_DNA"/>
</dbReference>
<dbReference type="InterPro" id="IPR016181">
    <property type="entry name" value="Acyl_CoA_acyltransferase"/>
</dbReference>